<evidence type="ECO:0000313" key="9">
    <source>
        <dbReference type="Proteomes" id="UP000315914"/>
    </source>
</evidence>
<evidence type="ECO:0000259" key="7">
    <source>
        <dbReference type="Pfam" id="PF03328"/>
    </source>
</evidence>
<comment type="similarity">
    <text evidence="2">Belongs to the HpcH/HpaI aldolase family.</text>
</comment>
<evidence type="ECO:0000256" key="2">
    <source>
        <dbReference type="ARBA" id="ARBA00005568"/>
    </source>
</evidence>
<accession>A0A560JEH7</accession>
<keyword evidence="3" id="KW-0479">Metal-binding</keyword>
<evidence type="ECO:0000256" key="6">
    <source>
        <dbReference type="ARBA" id="ARBA00045074"/>
    </source>
</evidence>
<comment type="catalytic activity">
    <reaction evidence="6">
        <text>D-glyceraldehyde + pyruvate = 2-dehydro-3-deoxy-L-galactonate</text>
        <dbReference type="Rhea" id="RHEA:80055"/>
        <dbReference type="ChEBI" id="CHEBI:15361"/>
        <dbReference type="ChEBI" id="CHEBI:17378"/>
        <dbReference type="ChEBI" id="CHEBI:75545"/>
    </reaction>
</comment>
<dbReference type="Gene3D" id="3.20.20.60">
    <property type="entry name" value="Phosphoenolpyruvate-binding domains"/>
    <property type="match status" value="1"/>
</dbReference>
<dbReference type="GO" id="GO:0005737">
    <property type="term" value="C:cytoplasm"/>
    <property type="evidence" value="ECO:0007669"/>
    <property type="project" value="TreeGrafter"/>
</dbReference>
<evidence type="ECO:0000313" key="8">
    <source>
        <dbReference type="EMBL" id="TWB69435.1"/>
    </source>
</evidence>
<evidence type="ECO:0000256" key="3">
    <source>
        <dbReference type="ARBA" id="ARBA00022723"/>
    </source>
</evidence>
<reference evidence="8 9" key="1">
    <citation type="submission" date="2019-06" db="EMBL/GenBank/DDBJ databases">
        <title>Genomic Encyclopedia of Type Strains, Phase IV (KMG-V): Genome sequencing to study the core and pangenomes of soil and plant-associated prokaryotes.</title>
        <authorList>
            <person name="Whitman W."/>
        </authorList>
    </citation>
    <scope>NUCLEOTIDE SEQUENCE [LARGE SCALE GENOMIC DNA]</scope>
    <source>
        <strain evidence="8 9">BR 10556</strain>
    </source>
</reference>
<evidence type="ECO:0000256" key="4">
    <source>
        <dbReference type="ARBA" id="ARBA00023239"/>
    </source>
</evidence>
<keyword evidence="9" id="KW-1185">Reference proteome</keyword>
<dbReference type="GO" id="GO:0016832">
    <property type="term" value="F:aldehyde-lyase activity"/>
    <property type="evidence" value="ECO:0007669"/>
    <property type="project" value="UniProtKB-ARBA"/>
</dbReference>
<dbReference type="SUPFAM" id="SSF51621">
    <property type="entry name" value="Phosphoenolpyruvate/pyruvate domain"/>
    <property type="match status" value="1"/>
</dbReference>
<dbReference type="RefSeq" id="WP_080137736.1">
    <property type="nucleotide sequence ID" value="NZ_LWIG01000024.1"/>
</dbReference>
<organism evidence="8 9">
    <name type="scientific">Bradyrhizobium sacchari</name>
    <dbReference type="NCBI Taxonomy" id="1399419"/>
    <lineage>
        <taxon>Bacteria</taxon>
        <taxon>Pseudomonadati</taxon>
        <taxon>Pseudomonadota</taxon>
        <taxon>Alphaproteobacteria</taxon>
        <taxon>Hyphomicrobiales</taxon>
        <taxon>Nitrobacteraceae</taxon>
        <taxon>Bradyrhizobium</taxon>
    </lineage>
</organism>
<dbReference type="PANTHER" id="PTHR30502">
    <property type="entry name" value="2-KETO-3-DEOXY-L-RHAMNONATE ALDOLASE"/>
    <property type="match status" value="1"/>
</dbReference>
<protein>
    <submittedName>
        <fullName evidence="8">2,4-dihydroxyhept-2-enedioate aldolase</fullName>
    </submittedName>
</protein>
<dbReference type="AlphaFoldDB" id="A0A560JEH7"/>
<proteinExistence type="inferred from homology"/>
<dbReference type="GO" id="GO:0046872">
    <property type="term" value="F:metal ion binding"/>
    <property type="evidence" value="ECO:0007669"/>
    <property type="project" value="UniProtKB-KW"/>
</dbReference>
<keyword evidence="5" id="KW-0670">Pyruvate</keyword>
<evidence type="ECO:0000256" key="1">
    <source>
        <dbReference type="ARBA" id="ARBA00001968"/>
    </source>
</evidence>
<dbReference type="InterPro" id="IPR015813">
    <property type="entry name" value="Pyrv/PenolPyrv_kinase-like_dom"/>
</dbReference>
<dbReference type="PANTHER" id="PTHR30502:SF4">
    <property type="entry name" value="5-KETO-4-DEOXY-D-GLUCARATE ALDOLASE"/>
    <property type="match status" value="1"/>
</dbReference>
<evidence type="ECO:0000256" key="5">
    <source>
        <dbReference type="ARBA" id="ARBA00023317"/>
    </source>
</evidence>
<comment type="cofactor">
    <cofactor evidence="1">
        <name>a divalent metal cation</name>
        <dbReference type="ChEBI" id="CHEBI:60240"/>
    </cofactor>
</comment>
<name>A0A560JEH7_9BRAD</name>
<feature type="domain" description="HpcH/HpaI aldolase/citrate lyase" evidence="7">
    <location>
        <begin position="20"/>
        <end position="245"/>
    </location>
</feature>
<dbReference type="EMBL" id="VITW01000009">
    <property type="protein sequence ID" value="TWB69435.1"/>
    <property type="molecule type" value="Genomic_DNA"/>
</dbReference>
<dbReference type="FunFam" id="3.20.20.60:FF:000004">
    <property type="entry name" value="5-keto-4-deoxy-D-glucarate aldolase"/>
    <property type="match status" value="1"/>
</dbReference>
<keyword evidence="4" id="KW-0456">Lyase</keyword>
<dbReference type="STRING" id="1399419.A5906_01865"/>
<sequence length="260" mass="28074">MTNDLPHNAFKAALAKGELQIGLWCCLADAVAAEICAGAGFDWMLLDSEHSPNDNRTILAQLQTVQAYPTTAMVRPPTGNAVTVKLLLDIGVQNLLIPMVDTAEQAKALVSATRFPPEGVRGVATQTRASRWGRVHHYLENARQEIGLFLQVETKAALSNIEEIARVDGVDGIFVGPSDLAATLGYLGEPTRLEVQREIEAAFRSVRAAGKPIGILAPDETLARRYIELGATFVAVGIDTMLLARATSALLKRFKTSQKE</sequence>
<dbReference type="InterPro" id="IPR005000">
    <property type="entry name" value="Aldolase/citrate-lyase_domain"/>
</dbReference>
<dbReference type="InterPro" id="IPR050251">
    <property type="entry name" value="HpcH-HpaI_aldolase"/>
</dbReference>
<comment type="caution">
    <text evidence="8">The sequence shown here is derived from an EMBL/GenBank/DDBJ whole genome shotgun (WGS) entry which is preliminary data.</text>
</comment>
<dbReference type="InterPro" id="IPR040442">
    <property type="entry name" value="Pyrv_kinase-like_dom_sf"/>
</dbReference>
<dbReference type="OrthoDB" id="9802624at2"/>
<gene>
    <name evidence="8" type="ORF">FBZ95_10931</name>
</gene>
<dbReference type="Pfam" id="PF03328">
    <property type="entry name" value="HpcH_HpaI"/>
    <property type="match status" value="1"/>
</dbReference>
<dbReference type="Proteomes" id="UP000315914">
    <property type="component" value="Unassembled WGS sequence"/>
</dbReference>